<reference evidence="2" key="1">
    <citation type="submission" date="2017-06" db="EMBL/GenBank/DDBJ databases">
        <title>Genome analysis of Fimbriiglobus ruber SP5, the first member of the order Planctomycetales with confirmed chitinolytic capability.</title>
        <authorList>
            <person name="Ravin N.V."/>
            <person name="Rakitin A.L."/>
            <person name="Ivanova A.A."/>
            <person name="Beletsky A.V."/>
            <person name="Kulichevskaya I.S."/>
            <person name="Mardanov A.V."/>
            <person name="Dedysh S.N."/>
        </authorList>
    </citation>
    <scope>NUCLEOTIDE SEQUENCE [LARGE SCALE GENOMIC DNA]</scope>
    <source>
        <strain evidence="2">SP5</strain>
    </source>
</reference>
<evidence type="ECO:0000313" key="1">
    <source>
        <dbReference type="EMBL" id="OWK45186.1"/>
    </source>
</evidence>
<keyword evidence="2" id="KW-1185">Reference proteome</keyword>
<gene>
    <name evidence="1" type="ORF">FRUB_01517</name>
</gene>
<organism evidence="1 2">
    <name type="scientific">Fimbriiglobus ruber</name>
    <dbReference type="NCBI Taxonomy" id="1908690"/>
    <lineage>
        <taxon>Bacteria</taxon>
        <taxon>Pseudomonadati</taxon>
        <taxon>Planctomycetota</taxon>
        <taxon>Planctomycetia</taxon>
        <taxon>Gemmatales</taxon>
        <taxon>Gemmataceae</taxon>
        <taxon>Fimbriiglobus</taxon>
    </lineage>
</organism>
<dbReference type="AlphaFoldDB" id="A0A225E514"/>
<dbReference type="Proteomes" id="UP000214646">
    <property type="component" value="Unassembled WGS sequence"/>
</dbReference>
<accession>A0A225E514</accession>
<evidence type="ECO:0000313" key="2">
    <source>
        <dbReference type="Proteomes" id="UP000214646"/>
    </source>
</evidence>
<comment type="caution">
    <text evidence="1">The sequence shown here is derived from an EMBL/GenBank/DDBJ whole genome shotgun (WGS) entry which is preliminary data.</text>
</comment>
<proteinExistence type="predicted"/>
<name>A0A225E514_9BACT</name>
<sequence>MLLLYTETNQDEMLALLEGCGLTPPEAWRASQFLPIAFAHVVFRRTGVRFQPGYDLLDPDTGEKGSFLLADEPLYVAAVTSAERRLATGCTAQQLFPVFGRSAEYGVIQKIAGPGGQLDGVVLTEPLLMSFGDNEADQP</sequence>
<dbReference type="EMBL" id="NIDE01000002">
    <property type="protein sequence ID" value="OWK45186.1"/>
    <property type="molecule type" value="Genomic_DNA"/>
</dbReference>
<protein>
    <submittedName>
        <fullName evidence="1">Uncharacterized protein</fullName>
    </submittedName>
</protein>